<dbReference type="FunFam" id="2.40.30.10:FF:000013">
    <property type="entry name" value="eukaryotic translation initiation factor 5B"/>
    <property type="match status" value="1"/>
</dbReference>
<name>A0AAF0AUU4_9SCHI</name>
<dbReference type="AlphaFoldDB" id="A0AAF0AUU4"/>
<dbReference type="FunFam" id="2.40.30.10:FF:000026">
    <property type="entry name" value="Eukaryotic translation initiation factor 5B"/>
    <property type="match status" value="1"/>
</dbReference>
<evidence type="ECO:0000256" key="6">
    <source>
        <dbReference type="ARBA" id="ARBA00022540"/>
    </source>
</evidence>
<comment type="catalytic activity">
    <reaction evidence="13">
        <text>GTP + H2O = GDP + phosphate + H(+)</text>
        <dbReference type="Rhea" id="RHEA:19669"/>
        <dbReference type="ChEBI" id="CHEBI:15377"/>
        <dbReference type="ChEBI" id="CHEBI:15378"/>
        <dbReference type="ChEBI" id="CHEBI:37565"/>
        <dbReference type="ChEBI" id="CHEBI:43474"/>
        <dbReference type="ChEBI" id="CHEBI:58189"/>
        <dbReference type="EC" id="3.6.5.3"/>
    </reaction>
</comment>
<dbReference type="PANTHER" id="PTHR43381">
    <property type="entry name" value="TRANSLATION INITIATION FACTOR IF-2-RELATED"/>
    <property type="match status" value="1"/>
</dbReference>
<evidence type="ECO:0000256" key="14">
    <source>
        <dbReference type="SAM" id="MobiDB-lite"/>
    </source>
</evidence>
<evidence type="ECO:0000256" key="9">
    <source>
        <dbReference type="ARBA" id="ARBA00022801"/>
    </source>
</evidence>
<dbReference type="GO" id="GO:0003924">
    <property type="term" value="F:GTPase activity"/>
    <property type="evidence" value="ECO:0007669"/>
    <property type="project" value="InterPro"/>
</dbReference>
<gene>
    <name evidence="16" type="primary">tif52</name>
    <name evidence="16" type="ORF">SOMG_01813</name>
</gene>
<organism evidence="16 17">
    <name type="scientific">Schizosaccharomyces osmophilus</name>
    <dbReference type="NCBI Taxonomy" id="2545709"/>
    <lineage>
        <taxon>Eukaryota</taxon>
        <taxon>Fungi</taxon>
        <taxon>Dikarya</taxon>
        <taxon>Ascomycota</taxon>
        <taxon>Taphrinomycotina</taxon>
        <taxon>Schizosaccharomycetes</taxon>
        <taxon>Schizosaccharomycetales</taxon>
        <taxon>Schizosaccharomycetaceae</taxon>
        <taxon>Schizosaccharomyces</taxon>
    </lineage>
</organism>
<evidence type="ECO:0000313" key="16">
    <source>
        <dbReference type="EMBL" id="WBW71718.1"/>
    </source>
</evidence>
<evidence type="ECO:0000256" key="4">
    <source>
        <dbReference type="ARBA" id="ARBA00013824"/>
    </source>
</evidence>
<evidence type="ECO:0000256" key="11">
    <source>
        <dbReference type="ARBA" id="ARBA00023134"/>
    </source>
</evidence>
<dbReference type="Pfam" id="PF00009">
    <property type="entry name" value="GTP_EFTU"/>
    <property type="match status" value="1"/>
</dbReference>
<feature type="compositionally biased region" description="Basic and acidic residues" evidence="14">
    <location>
        <begin position="225"/>
        <end position="258"/>
    </location>
</feature>
<keyword evidence="10" id="KW-0648">Protein biosynthesis</keyword>
<dbReference type="InterPro" id="IPR005225">
    <property type="entry name" value="Small_GTP-bd"/>
</dbReference>
<proteinExistence type="inferred from homology"/>
<comment type="subcellular location">
    <subcellularLocation>
        <location evidence="1">Cytoplasm</location>
    </subcellularLocation>
</comment>
<protein>
    <recommendedName>
        <fullName evidence="4">Eukaryotic translation initiation factor 5B</fullName>
        <ecNumber evidence="3">3.6.5.3</ecNumber>
    </recommendedName>
    <alternativeName>
        <fullName evidence="12">Translation initiation factor IF-2</fullName>
    </alternativeName>
</protein>
<dbReference type="FunFam" id="3.40.50.10050:FF:000002">
    <property type="entry name" value="Eukaryotic translation initiation factor 5B"/>
    <property type="match status" value="1"/>
</dbReference>
<dbReference type="InterPro" id="IPR009000">
    <property type="entry name" value="Transl_B-barrel_sf"/>
</dbReference>
<evidence type="ECO:0000256" key="13">
    <source>
        <dbReference type="ARBA" id="ARBA00048107"/>
    </source>
</evidence>
<evidence type="ECO:0000313" key="17">
    <source>
        <dbReference type="Proteomes" id="UP001212411"/>
    </source>
</evidence>
<feature type="compositionally biased region" description="Polar residues" evidence="14">
    <location>
        <begin position="21"/>
        <end position="33"/>
    </location>
</feature>
<evidence type="ECO:0000259" key="15">
    <source>
        <dbReference type="PROSITE" id="PS51722"/>
    </source>
</evidence>
<keyword evidence="5" id="KW-0963">Cytoplasm</keyword>
<feature type="compositionally biased region" description="Basic and acidic residues" evidence="14">
    <location>
        <begin position="62"/>
        <end position="72"/>
    </location>
</feature>
<dbReference type="Pfam" id="PF14578">
    <property type="entry name" value="GTP_EFTU_D4"/>
    <property type="match status" value="1"/>
</dbReference>
<dbReference type="FunFam" id="3.40.50.300:FF:000112">
    <property type="entry name" value="Eukaryotic translation initiation factor 5B"/>
    <property type="match status" value="1"/>
</dbReference>
<feature type="compositionally biased region" description="Basic and acidic residues" evidence="14">
    <location>
        <begin position="343"/>
        <end position="359"/>
    </location>
</feature>
<dbReference type="RefSeq" id="XP_056035961.1">
    <property type="nucleotide sequence ID" value="XM_056180606.1"/>
</dbReference>
<keyword evidence="8" id="KW-0547">Nucleotide-binding</keyword>
<dbReference type="EC" id="3.6.5.3" evidence="3"/>
<keyword evidence="17" id="KW-1185">Reference proteome</keyword>
<evidence type="ECO:0000256" key="10">
    <source>
        <dbReference type="ARBA" id="ARBA00022917"/>
    </source>
</evidence>
<keyword evidence="6 16" id="KW-0396">Initiation factor</keyword>
<dbReference type="Pfam" id="PF11987">
    <property type="entry name" value="IF-2"/>
    <property type="match status" value="1"/>
</dbReference>
<dbReference type="GO" id="GO:0005525">
    <property type="term" value="F:GTP binding"/>
    <property type="evidence" value="ECO:0007669"/>
    <property type="project" value="UniProtKB-KW"/>
</dbReference>
<comment type="similarity">
    <text evidence="2">Belongs to the TRAFAC class translation factor GTPase superfamily. Classic translation factor GTPase family. IF-2 subfamily.</text>
</comment>
<keyword evidence="7" id="KW-0479">Metal-binding</keyword>
<dbReference type="GO" id="GO:0046872">
    <property type="term" value="F:metal ion binding"/>
    <property type="evidence" value="ECO:0007669"/>
    <property type="project" value="UniProtKB-KW"/>
</dbReference>
<dbReference type="Proteomes" id="UP001212411">
    <property type="component" value="Chromosome 1"/>
</dbReference>
<dbReference type="PROSITE" id="PS51722">
    <property type="entry name" value="G_TR_2"/>
    <property type="match status" value="1"/>
</dbReference>
<dbReference type="InterPro" id="IPR027417">
    <property type="entry name" value="P-loop_NTPase"/>
</dbReference>
<dbReference type="PANTHER" id="PTHR43381:SF4">
    <property type="entry name" value="EUKARYOTIC TRANSLATION INITIATION FACTOR 5B"/>
    <property type="match status" value="1"/>
</dbReference>
<dbReference type="EMBL" id="CP115611">
    <property type="protein sequence ID" value="WBW71718.1"/>
    <property type="molecule type" value="Genomic_DNA"/>
</dbReference>
<dbReference type="Gene3D" id="2.40.30.10">
    <property type="entry name" value="Translation factors"/>
    <property type="match status" value="2"/>
</dbReference>
<accession>A0AAF0AUU4</accession>
<evidence type="ECO:0000256" key="3">
    <source>
        <dbReference type="ARBA" id="ARBA00011986"/>
    </source>
</evidence>
<dbReference type="GO" id="GO:0005739">
    <property type="term" value="C:mitochondrion"/>
    <property type="evidence" value="ECO:0007669"/>
    <property type="project" value="TreeGrafter"/>
</dbReference>
<evidence type="ECO:0000256" key="8">
    <source>
        <dbReference type="ARBA" id="ARBA00022741"/>
    </source>
</evidence>
<evidence type="ECO:0000256" key="5">
    <source>
        <dbReference type="ARBA" id="ARBA00022490"/>
    </source>
</evidence>
<feature type="region of interest" description="Disordered" evidence="14">
    <location>
        <begin position="1"/>
        <end position="418"/>
    </location>
</feature>
<feature type="compositionally biased region" description="Basic and acidic residues" evidence="14">
    <location>
        <begin position="202"/>
        <end position="217"/>
    </location>
</feature>
<feature type="compositionally biased region" description="Low complexity" evidence="14">
    <location>
        <begin position="310"/>
        <end position="322"/>
    </location>
</feature>
<evidence type="ECO:0000256" key="1">
    <source>
        <dbReference type="ARBA" id="ARBA00004496"/>
    </source>
</evidence>
<sequence length="1021" mass="113070">MGKKGKKAAYADWEDDLGQDISGQNETSTQNAEEVNETGELKEVEDPNASSNKKSKKKKGKKNQEELPLEEKEPVDEEEAPSGPVELSAVTELDDDEFAYEKPKKGKKNKKQQVEEEEEAEESPVATPSVHIKSKKEKEREKKEREKLKKKQQGKKQPSTKEELTPGSEEESVKSAAVSESDSAKGKQGKRKGPNVAALQKMLEEKKAQEEEERKQLEEEERLAEEEKRLAEEEERQKEEAKEKKKEKERKKKEELKAQGKYVSKKQREQQAQAQRRLQQMLESGVQVSGLSEKAKKPKPVYTNKKKSIKSGSSSLSSSGIIEPTSSTASAPVSGVESPALPEESKSVEKTKEEKKEEADAVFDDWEAALEQPEPEQKPEPEPNHEEVKEEQPAANDKKTDAQRDSSEFPEAAPVESEPVNNLRSPICCILGHVDTGKTKLLDNLRRSHVQEGEAGGITQQIGATYFPIESIKQKTTPVNKKGKLEFNIPGLLIIDTPGHESFTNLRSRGTSLCNIAILVIDIMHGLEPQTMESIRLLRDNKTPFVVALNKVDRLYGWHSIKENGFQDSLSKQKKAIQREFRDRVDSIILQLNEQGLNAALYFENKKMGSYVSLVPTSAQSGEGVPDLVALLVALTQTRMSERIKYISTLECTVLEVKVIEGLGATIDVILSNGVLREGDRIVLCGMAGPIITTVRALLTPQPMKEMRIKSAYVHHKEIRAAMGVKICANDLDRAVAGSRLLVAGPEDDEEDLADELMGDLDDLLGSIDTSGVGVSVQASTLGSLEALLEFLKQMKIPVASVNIGPVYKKDVMKCATMVEKAKEYALLLCFDVKVDHDAELLADQLGVKVFSANVIYHLFDAFTAHQNKIMDQKRDESSDVAVFPCVLNTIAAFNKRDPIILGVDVVEGVLRKGTPIVSVKGAPGEEPQVIELGRVVSLEMNHKPVERVKKGQAGGGVAMKLEAGGGSQVLFGRHVTETDTLYSHITRESINALKDPVFRNEVHRDEWQLIIQLKKVFGII</sequence>
<dbReference type="InterPro" id="IPR029459">
    <property type="entry name" value="EFTU-type"/>
</dbReference>
<dbReference type="InterPro" id="IPR023115">
    <property type="entry name" value="TIF_IF2_dom3"/>
</dbReference>
<feature type="domain" description="Tr-type G" evidence="15">
    <location>
        <begin position="423"/>
        <end position="641"/>
    </location>
</feature>
<dbReference type="KEGG" id="som:SOMG_01813"/>
<dbReference type="CDD" id="cd01887">
    <property type="entry name" value="IF2_eIF5B"/>
    <property type="match status" value="1"/>
</dbReference>
<dbReference type="Gene3D" id="3.40.50.300">
    <property type="entry name" value="P-loop containing nucleotide triphosphate hydrolases"/>
    <property type="match status" value="1"/>
</dbReference>
<feature type="compositionally biased region" description="Basic and acidic residues" evidence="14">
    <location>
        <begin position="136"/>
        <end position="147"/>
    </location>
</feature>
<feature type="compositionally biased region" description="Basic residues" evidence="14">
    <location>
        <begin position="296"/>
        <end position="309"/>
    </location>
</feature>
<dbReference type="GO" id="GO:0003743">
    <property type="term" value="F:translation initiation factor activity"/>
    <property type="evidence" value="ECO:0007669"/>
    <property type="project" value="UniProtKB-KW"/>
</dbReference>
<dbReference type="SUPFAM" id="SSF52156">
    <property type="entry name" value="Initiation factor IF2/eIF5b, domain 3"/>
    <property type="match status" value="1"/>
</dbReference>
<dbReference type="PRINTS" id="PR00315">
    <property type="entry name" value="ELONGATNFCT"/>
</dbReference>
<keyword evidence="9" id="KW-0378">Hydrolase</keyword>
<reference evidence="16 17" key="1">
    <citation type="journal article" date="2023" name="G3 (Bethesda)">
        <title>A high-quality reference genome for the fission yeast Schizosaccharomyces osmophilus.</title>
        <authorList>
            <person name="Jia G.S."/>
            <person name="Zhang W.C."/>
            <person name="Liang Y."/>
            <person name="Liu X.H."/>
            <person name="Rhind N."/>
            <person name="Pidoux A."/>
            <person name="Brysch-Herzberg M."/>
            <person name="Du L.L."/>
        </authorList>
    </citation>
    <scope>NUCLEOTIDE SEQUENCE [LARGE SCALE GENOMIC DNA]</scope>
    <source>
        <strain evidence="16 17">CBS 15793</strain>
    </source>
</reference>
<dbReference type="SUPFAM" id="SSF52540">
    <property type="entry name" value="P-loop containing nucleoside triphosphate hydrolases"/>
    <property type="match status" value="1"/>
</dbReference>
<feature type="compositionally biased region" description="Low complexity" evidence="14">
    <location>
        <begin position="270"/>
        <end position="283"/>
    </location>
</feature>
<feature type="compositionally biased region" description="Basic and acidic residues" evidence="14">
    <location>
        <begin position="375"/>
        <end position="407"/>
    </location>
</feature>
<dbReference type="NCBIfam" id="NF003078">
    <property type="entry name" value="PRK04004.1"/>
    <property type="match status" value="1"/>
</dbReference>
<evidence type="ECO:0000256" key="2">
    <source>
        <dbReference type="ARBA" id="ARBA00007733"/>
    </source>
</evidence>
<evidence type="ECO:0000256" key="12">
    <source>
        <dbReference type="ARBA" id="ARBA00032478"/>
    </source>
</evidence>
<dbReference type="SUPFAM" id="SSF50447">
    <property type="entry name" value="Translation proteins"/>
    <property type="match status" value="1"/>
</dbReference>
<dbReference type="CDD" id="cd03703">
    <property type="entry name" value="aeIF5B_II"/>
    <property type="match status" value="1"/>
</dbReference>
<dbReference type="InterPro" id="IPR036925">
    <property type="entry name" value="TIF_IF2_dom3_sf"/>
</dbReference>
<dbReference type="GeneID" id="80875295"/>
<dbReference type="NCBIfam" id="TIGR00231">
    <property type="entry name" value="small_GTP"/>
    <property type="match status" value="1"/>
</dbReference>
<dbReference type="InterPro" id="IPR000795">
    <property type="entry name" value="T_Tr_GTP-bd_dom"/>
</dbReference>
<dbReference type="InterPro" id="IPR015760">
    <property type="entry name" value="TIF_IF2"/>
</dbReference>
<evidence type="ECO:0000256" key="7">
    <source>
        <dbReference type="ARBA" id="ARBA00022723"/>
    </source>
</evidence>
<keyword evidence="11" id="KW-0342">GTP-binding</keyword>
<dbReference type="Gene3D" id="3.40.50.10050">
    <property type="entry name" value="Translation initiation factor IF- 2, domain 3"/>
    <property type="match status" value="1"/>
</dbReference>